<dbReference type="InterPro" id="IPR020806">
    <property type="entry name" value="PKS_PP-bd"/>
</dbReference>
<keyword evidence="5" id="KW-0808">Transferase</keyword>
<dbReference type="InterPro" id="IPR013217">
    <property type="entry name" value="Methyltransf_12"/>
</dbReference>
<dbReference type="InterPro" id="IPR032821">
    <property type="entry name" value="PKS_assoc"/>
</dbReference>
<evidence type="ECO:0000256" key="9">
    <source>
        <dbReference type="ARBA" id="ARBA00029443"/>
    </source>
</evidence>
<dbReference type="InterPro" id="IPR050091">
    <property type="entry name" value="PKS_NRPS_Biosynth_Enz"/>
</dbReference>
<dbReference type="CDD" id="cd19532">
    <property type="entry name" value="C_PKS-NRPS"/>
    <property type="match status" value="1"/>
</dbReference>
<dbReference type="Pfam" id="PF00550">
    <property type="entry name" value="PP-binding"/>
    <property type="match status" value="1"/>
</dbReference>
<dbReference type="CDD" id="cd05930">
    <property type="entry name" value="A_NRPS"/>
    <property type="match status" value="1"/>
</dbReference>
<evidence type="ECO:0000256" key="5">
    <source>
        <dbReference type="ARBA" id="ARBA00022679"/>
    </source>
</evidence>
<feature type="active site" description="Proton donor; for dehydratase activity" evidence="11">
    <location>
        <position position="1162"/>
    </location>
</feature>
<dbReference type="InterPro" id="IPR001227">
    <property type="entry name" value="Ac_transferase_dom_sf"/>
</dbReference>
<dbReference type="Pfam" id="PF00668">
    <property type="entry name" value="Condensation"/>
    <property type="match status" value="1"/>
</dbReference>
<dbReference type="PROSITE" id="PS50075">
    <property type="entry name" value="CARRIER"/>
    <property type="match status" value="2"/>
</dbReference>
<dbReference type="InterPro" id="IPR013120">
    <property type="entry name" value="FAR_NAD-bd"/>
</dbReference>
<dbReference type="Gene3D" id="3.40.50.720">
    <property type="entry name" value="NAD(P)-binding Rossmann-like Domain"/>
    <property type="match status" value="2"/>
</dbReference>
<dbReference type="Gene3D" id="3.30.300.30">
    <property type="match status" value="1"/>
</dbReference>
<evidence type="ECO:0000256" key="11">
    <source>
        <dbReference type="PROSITE-ProRule" id="PRU01363"/>
    </source>
</evidence>
<dbReference type="SUPFAM" id="SSF56801">
    <property type="entry name" value="Acetyl-CoA synthetase-like"/>
    <property type="match status" value="1"/>
</dbReference>
<feature type="region of interest" description="Disordered" evidence="12">
    <location>
        <begin position="451"/>
        <end position="472"/>
    </location>
</feature>
<dbReference type="GO" id="GO:0006633">
    <property type="term" value="P:fatty acid biosynthetic process"/>
    <property type="evidence" value="ECO:0007669"/>
    <property type="project" value="InterPro"/>
</dbReference>
<dbReference type="Proteomes" id="UP000030816">
    <property type="component" value="Unassembled WGS sequence"/>
</dbReference>
<accession>A0A0B2WWI1</accession>
<keyword evidence="8" id="KW-0511">Multifunctional enzyme</keyword>
<evidence type="ECO:0000256" key="3">
    <source>
        <dbReference type="ARBA" id="ARBA00022598"/>
    </source>
</evidence>
<dbReference type="SUPFAM" id="SSF47336">
    <property type="entry name" value="ACP-like"/>
    <property type="match status" value="2"/>
</dbReference>
<dbReference type="InterPro" id="IPR016036">
    <property type="entry name" value="Malonyl_transacylase_ACP-bd"/>
</dbReference>
<dbReference type="Gene3D" id="3.40.50.150">
    <property type="entry name" value="Vaccinia Virus protein VP39"/>
    <property type="match status" value="1"/>
</dbReference>
<dbReference type="InterPro" id="IPR020807">
    <property type="entry name" value="PKS_DH"/>
</dbReference>
<evidence type="ECO:0000256" key="2">
    <source>
        <dbReference type="ARBA" id="ARBA00022553"/>
    </source>
</evidence>
<dbReference type="InterPro" id="IPR036291">
    <property type="entry name" value="NAD(P)-bd_dom_sf"/>
</dbReference>
<dbReference type="Pfam" id="PF07993">
    <property type="entry name" value="NAD_binding_4"/>
    <property type="match status" value="1"/>
</dbReference>
<dbReference type="InterPro" id="IPR049552">
    <property type="entry name" value="PKS_DH_N"/>
</dbReference>
<dbReference type="SMART" id="SM00822">
    <property type="entry name" value="PKS_KR"/>
    <property type="match status" value="1"/>
</dbReference>
<reference evidence="16 17" key="1">
    <citation type="journal article" date="2014" name="Proc. Natl. Acad. Sci. U.S.A.">
        <title>Trajectory and genomic determinants of fungal-pathogen speciation and host adaptation.</title>
        <authorList>
            <person name="Hu X."/>
            <person name="Xiao G."/>
            <person name="Zheng P."/>
            <person name="Shang Y."/>
            <person name="Su Y."/>
            <person name="Zhang X."/>
            <person name="Liu X."/>
            <person name="Zhan S."/>
            <person name="St Leger R.J."/>
            <person name="Wang C."/>
        </authorList>
    </citation>
    <scope>NUCLEOTIDE SEQUENCE [LARGE SCALE GENOMIC DNA]</scope>
    <source>
        <strain evidence="16 17">ARSEF 1941</strain>
    </source>
</reference>
<gene>
    <name evidence="16" type="ORF">MAM_01355</name>
</gene>
<comment type="similarity">
    <text evidence="9">In the C-terminal section; belongs to the NRP synthetase family.</text>
</comment>
<dbReference type="InterPro" id="IPR049551">
    <property type="entry name" value="PKS_DH_C"/>
</dbReference>
<dbReference type="CDD" id="cd02440">
    <property type="entry name" value="AdoMet_MTases"/>
    <property type="match status" value="1"/>
</dbReference>
<dbReference type="PROSITE" id="PS52004">
    <property type="entry name" value="KS3_2"/>
    <property type="match status" value="1"/>
</dbReference>
<dbReference type="SUPFAM" id="SSF52151">
    <property type="entry name" value="FabD/lysophospholipase-like"/>
    <property type="match status" value="1"/>
</dbReference>
<keyword evidence="1" id="KW-0596">Phosphopantetheine</keyword>
<dbReference type="GO" id="GO:0016491">
    <property type="term" value="F:oxidoreductase activity"/>
    <property type="evidence" value="ECO:0007669"/>
    <property type="project" value="UniProtKB-KW"/>
</dbReference>
<evidence type="ECO:0000256" key="4">
    <source>
        <dbReference type="ARBA" id="ARBA00022603"/>
    </source>
</evidence>
<evidence type="ECO:0000259" key="13">
    <source>
        <dbReference type="PROSITE" id="PS50075"/>
    </source>
</evidence>
<feature type="domain" description="Carrier" evidence="13">
    <location>
        <begin position="3553"/>
        <end position="3633"/>
    </location>
</feature>
<keyword evidence="3" id="KW-0436">Ligase</keyword>
<dbReference type="GO" id="GO:0004315">
    <property type="term" value="F:3-oxoacyl-[acyl-carrier-protein] synthase activity"/>
    <property type="evidence" value="ECO:0007669"/>
    <property type="project" value="InterPro"/>
</dbReference>
<dbReference type="EMBL" id="AZHE01000002">
    <property type="protein sequence ID" value="KHO00577.1"/>
    <property type="molecule type" value="Genomic_DNA"/>
</dbReference>
<dbReference type="GO" id="GO:0016874">
    <property type="term" value="F:ligase activity"/>
    <property type="evidence" value="ECO:0007669"/>
    <property type="project" value="UniProtKB-KW"/>
</dbReference>
<dbReference type="InterPro" id="IPR018201">
    <property type="entry name" value="Ketoacyl_synth_AS"/>
</dbReference>
<dbReference type="Gene3D" id="3.40.47.10">
    <property type="match status" value="1"/>
</dbReference>
<dbReference type="Pfam" id="PF16197">
    <property type="entry name" value="KAsynt_C_assoc"/>
    <property type="match status" value="1"/>
</dbReference>
<dbReference type="PROSITE" id="PS00012">
    <property type="entry name" value="PHOSPHOPANTETHEINE"/>
    <property type="match status" value="2"/>
</dbReference>
<keyword evidence="17" id="KW-1185">Reference proteome</keyword>
<dbReference type="HOGENOM" id="CLU_000022_37_5_1"/>
<dbReference type="PANTHER" id="PTHR43775">
    <property type="entry name" value="FATTY ACID SYNTHASE"/>
    <property type="match status" value="1"/>
</dbReference>
<dbReference type="InterPro" id="IPR036736">
    <property type="entry name" value="ACP-like_sf"/>
</dbReference>
<keyword evidence="4" id="KW-0489">Methyltransferase</keyword>
<dbReference type="InterPro" id="IPR013968">
    <property type="entry name" value="PKS_KR"/>
</dbReference>
<dbReference type="PROSITE" id="PS52019">
    <property type="entry name" value="PKS_MFAS_DH"/>
    <property type="match status" value="1"/>
</dbReference>
<dbReference type="Pfam" id="PF08659">
    <property type="entry name" value="KR"/>
    <property type="match status" value="1"/>
</dbReference>
<dbReference type="RefSeq" id="XP_040681642.1">
    <property type="nucleotide sequence ID" value="XM_040820154.1"/>
</dbReference>
<keyword evidence="2" id="KW-0597">Phosphoprotein</keyword>
<dbReference type="InterPro" id="IPR014043">
    <property type="entry name" value="Acyl_transferase_dom"/>
</dbReference>
<feature type="region of interest" description="N-terminal hotdog fold" evidence="11">
    <location>
        <begin position="952"/>
        <end position="1087"/>
    </location>
</feature>
<comment type="similarity">
    <text evidence="10">Belongs to the NRP synthetase family.</text>
</comment>
<dbReference type="GeneID" id="63735810"/>
<dbReference type="InterPro" id="IPR042104">
    <property type="entry name" value="PKS_dehydratase_sf"/>
</dbReference>
<dbReference type="PANTHER" id="PTHR43775:SF20">
    <property type="entry name" value="HYBRID PKS-NRPS SYNTHETASE APDA"/>
    <property type="match status" value="1"/>
</dbReference>
<feature type="region of interest" description="Disordered" evidence="12">
    <location>
        <begin position="2496"/>
        <end position="2556"/>
    </location>
</feature>
<sequence length="3999" mass="437691">MVAAETSPSRHGPEPIAIIGSGCRFPGGSNSPSALWELLKKPRDILSEIPPSRFDVRGHHHQDPQFPGHANVRHSYLLEENIAHFDAPFFSITPAEAAAMDPQQRLLLETVYEAMEVSGLTIEGLKGSNTGVYVGLMYGDYEALQYRDLQSIPTYHGLGTARSIVSNRVSYFFDWHGPSMTVDTACSSSLVAVHQAVQALRSGDVRVALAAGTNLLLGPEPYIYESKLKMLSPGGRSRMWDRDADGYARGEGVAAVMLKTLSAALADGDRVECIIRETGVNQDGRSRGITMPSASAQAALIKATYRRAGLDPASETDRCQYFEAHGTGTPAGDPVEAEAVHTAFFGHKTEDERSEPRLIVGSIKTVIGHTESTAGLAGILKVSQALQHGHVPPNLLFSQLNPNVQPFYKHLHIPQHLTPWPQVPHGQCRRASVNSFGFGGTNAHVILESFRGGAAEDRPDKLRPKPRPRPRPVTPFLFSAQSKQSLLANLGAYSRFLEQHPNTDPQDLAWSLQARRSRLQLRVHFPPSPVDELQSSLKKLIGNFQPDPRSASTGDGPREARILGLFTGQGAQWARMGAELIETSAHASRVLSDLDRSLQRLPEGDRPPWTLRRELLADASSSNVGNAVISQPLCTAVQLILVELLKTAGIRFSAVVGHSSGEIAAAFAAGYLSSWDAIRVAYYRGFHSHLATGPAGSSGAMLAVGTSLQDARELCNDEAFVGRITVAACNSPLSVTLSGDEDAVAEMRDIFEDERKLVRPLRVDKAYHSHHMLACSRPYLNSIENISTATPGPGSPAWFSSVYPDRKPHDMALITPSYWVDNLLSPVLFMQAVERAVFSSPSFDAAVEVGPHPALKGPVRDTLQQLQVQIPYTGMLERKVDSVQSVSGALGYLWSHVDHVSVDFDAFADSFGGRNTPRFLPGLPTYKWNHGHEYWSESNLSRNLRQRSHAVHLLLGDLSPHSSSHQLSWKHMLRPKDIPWVHGHRIQGQTVFPAAGYVATALGTVPFLANDQQVRLVEVVGLVIHQAMVFDNDDQESGIEVRSTVSSIGRDDPKCITASFTYESCTASASSFQMVATGKLLIHLGEPSREVLEAARCDDRNLIQVPAERFYSSLKDTGYEYADSFRAATHLRRKLGKVSGSLATTPLESNGEILAVHPAVLDAAFHSVLLAFSYPGDGQLWSLHLPTQIRRIRVNPTLCGASLVAAGQVPFEASIPLGTKQQGMSGFEGDVEIHSHDGNHCAIQVEGLHVVPFTPATAADDEQRFYAMRWIKAEPDAAASGPCRATAEEQELADVLERGSFFYLRQLESQIAPDCPGRLDKYHAAYLDFAAHTIRECEQGRHQYAKPEWLKDNKETILGMAERFSDRPEVKAMHAVGEHMHSAIRGETTMLEHLIMNGILDEYYARALSMAQMTPVLADSVLQVVRRYPFLKVLEVGAGTGGATRQILRRIGNDFASYTFTDVSPGFFENAQSEFAPYEERMTYSTLDLEADVEDQGFKQGAYDIVVASLVIHATKNLEETLRRIRHLVKPGGYLVACEVTNANVIRVNSLFGCLPGWWQGMEEGRTLGAAVSGAKWDSLLRNSGFSGIDSISSVQDSMVFPTSVFVSQAVDSWVEFLREPLLPSPVLPAGQSFIKKLFIVGGITFQVARLIGNVLKLVRPFCDDVVRVQTLEGLDQAGFGTDSTVLVLEDVEHAVFKDITAGRFESLKNLFGSEKTVVWVTQNRRTDNPFASMPVGFARSALWEVPELRCQFLDFEGSPEIDARVLAESLLRFQATSSPRAQNQDDALWSVESEVVVTRDGSQQVQRMGPVQDANDRYNSARRLVTKNVNPESCPLGVSKTDAGYIVNEVRAPGSNVKASHTVHLQVNYSTLRAVRTIAGDAFLIIGKCRRTGVQYIGVTDSVVSLMDVQKDRLHTVSISSQSEAHLLRFLAAKLVMDKSPKALRKAKSVVINDAPLELATLLRSFAADAGIKLTFTTTSEQDAERQGGIYVHPYSRQSLLKSLMTPDTSTFVDLSPAGRQSAQSRLLSSCLPPTADTIDVEKMFPTSTRDPYCAAADSVLSKDWLQSAMDMVSAGADTVTDPKLVKIGDITEKGEFIDALTIVDWNSDSVPVTVQPVQACLKPDKTYWLVGLSGSLGLSIADWMMQHGATTLVISSRNPKVDEAWLDAASRRGATVRTMSSDVADFESLRTTYEEVKNTLPPLAGVAQGAMVLKDVATRDMTLEDLVQVLRPKVEGSLNLDRLLRSEPLDFCVFFSSLASVAGNLGQANYTAANAFMSGLAQQRRQRGLAASVMDLGPVLGNGVITRELGDDLGAALAARGLLAISESDVHQLFAEAINSSHPTWDGDWQIATAFKKLPESAPNRPPWYTYSQFACFALREAVHDVNPSGGQREGVSISDQLANATSRDNVEEIITDAFTRELRKMLRLGEDYAITTSIRTDELGLDSLVAVRIRSWFLNNFQVNIPALRILMGASLKDLILQALEGVPEELTPNLSSAQTSEPEAAGPVSLSSRESADGAPEQEDSPPSTNSQTEVSSVQDEPTSSSEDSDPQIEAKMQRIGRISYTQSVFLFVHELLDDKATLNNTGMLHLEGEIRVGDLSQAVRDMGIRHEALRTRIYTVDGQIVQGVMDSPTLMLERKRVYAVEDVFKEYGILKTHVFDLTRGQTSRVLLLSRSSRDHYLLIASHHIIFDRVSTGIFLSDLDRMYSGQSALADPLQYLDYSSSQYEEYQSGNWKPSIDFWRSEFCTIPELLPLHRSRIDERRPLDRYASHVVDFRIDHQMSDEIRGLARTQRATTFHLYLAAFKVLLYRFLGTTDVCIGIADSCRRDEHMLTGIGPFLNMLPLRMSAAAGQRISDSIAEARQKSLLTLANALPLEVILNELQVVRESTHTPLAQVFLNYAEASVEEGQSLLGCQMEVVSEDQAELPYDMAFTVINYTSGHVRIILNVQASLYTEQDANLIAHGYEDILREFVADPHLSVGDEWNFREGDLHKALAVGQGPLFNPTWPRTTVHRFEEIVSSSADRVAVADSDGNSLTYGEVSRRADQLASELLQRGVRPGDRVAVLQSPTVGWVVSVVAILKIGAVYVPLDVATPVSRLETMCADCHPAAILVHGNTMDRGKALACSNGIVIIDANELPDKEPQEAVPILAEPEAAAMVLYTSGSTGKPKGVVLQHASLAHEFEHCSVVYGLEQHDVVLQQSAWCFDLSVTQIFLALGVGAKLQITSDTMRPDPEVMARTIVQCGVTATYATPTEYKSWLSQDNQRLLGSSSWKLALVAGEPVTKDLLQLFRGVNRPALRLFNVYGPTETTCGSTKKELQYQDAESYQSAAIPVGRASVNEAFYVLDSRQNLQPIGQVGEVAIGGVGVAMGYFNDAGLTRGSFVPNPFATEEHIRRGWTTMYRTGDVGYLTSDGTLVLKGRVAGDTEIKLNGVRVNLADIEQAVIQTSGGVLSDAVASARSTSTSETTAQFVVVHVVFSSTGSTTDNKTSHIQSLLRNLPLPRAVRPSAIIPVDRIPRTLSGKVDRLTVSALPLPSLSHAVRETGKPPALSENEMLLGELWRQVLPEELVLLNKMESDADFFAVGGSSLLLIELRHKMKQQLDISVPLLQLFQQSTLRSMARLLGSEEEDGAQRSEHIDWDAETSMPHDPVDARQGQGSPRGLQPVPPRVVVLTGATGFLGRHLLHRLSAQEHVDKIICIATRNLQAREDKAPAAQSKVEHHQGDLRLPRLGLDEHTARRIFREAGVVIHNAADVSHLKTYASLRRANVWSTQELVRMCLPRRLPLHYISTAGVAMYTASEAMPQVSARPCPPPTDGRYGYVASKWASEVVLENAHAQHGLPVHIHRPSSIIRPEQDVAGGGAAADVVQNMLDYSRRIRAVPAALSRLPGSVDLVYPETVSARVVQAALRRGPGAEDGPVTYIHESGDVEVRLADIRGHVASAGGEHVDVEELPLEDWILRAQQAGMSECMAAVLRGIGTGAGETLKFPRLLRD</sequence>
<dbReference type="Pfam" id="PF14765">
    <property type="entry name" value="PS-DH"/>
    <property type="match status" value="1"/>
</dbReference>
<feature type="active site" description="Proton acceptor; for dehydratase activity" evidence="11">
    <location>
        <position position="984"/>
    </location>
</feature>
<dbReference type="NCBIfam" id="TIGR01733">
    <property type="entry name" value="AA-adenyl-dom"/>
    <property type="match status" value="1"/>
</dbReference>
<dbReference type="SMART" id="SM00827">
    <property type="entry name" value="PKS_AT"/>
    <property type="match status" value="1"/>
</dbReference>
<dbReference type="Gene3D" id="3.40.366.10">
    <property type="entry name" value="Malonyl-Coenzyme A Acyl Carrier Protein, domain 2"/>
    <property type="match status" value="1"/>
</dbReference>
<dbReference type="GO" id="GO:0004312">
    <property type="term" value="F:fatty acid synthase activity"/>
    <property type="evidence" value="ECO:0007669"/>
    <property type="project" value="TreeGrafter"/>
</dbReference>
<dbReference type="InterPro" id="IPR001242">
    <property type="entry name" value="Condensation_dom"/>
</dbReference>
<feature type="compositionally biased region" description="Polar residues" evidence="12">
    <location>
        <begin position="2496"/>
        <end position="2505"/>
    </location>
</feature>
<protein>
    <submittedName>
        <fullName evidence="16">Beta-ketoacyl synthase domain-containing protein</fullName>
    </submittedName>
</protein>
<evidence type="ECO:0000313" key="16">
    <source>
        <dbReference type="EMBL" id="KHO00577.1"/>
    </source>
</evidence>
<dbReference type="SMART" id="SM00823">
    <property type="entry name" value="PKS_PP"/>
    <property type="match status" value="2"/>
</dbReference>
<name>A0A0B2WWI1_METAS</name>
<feature type="domain" description="Ketosynthase family 3 (KS3)" evidence="14">
    <location>
        <begin position="13"/>
        <end position="449"/>
    </location>
</feature>
<dbReference type="SMART" id="SM00825">
    <property type="entry name" value="PKS_KS"/>
    <property type="match status" value="1"/>
</dbReference>
<evidence type="ECO:0000256" key="6">
    <source>
        <dbReference type="ARBA" id="ARBA00022737"/>
    </source>
</evidence>
<dbReference type="GO" id="GO:0009403">
    <property type="term" value="P:toxin biosynthetic process"/>
    <property type="evidence" value="ECO:0007669"/>
    <property type="project" value="UniProtKB-ARBA"/>
</dbReference>
<dbReference type="Gene3D" id="3.30.559.30">
    <property type="entry name" value="Nonribosomal peptide synthetase, condensation domain"/>
    <property type="match status" value="1"/>
</dbReference>
<evidence type="ECO:0000256" key="12">
    <source>
        <dbReference type="SAM" id="MobiDB-lite"/>
    </source>
</evidence>
<dbReference type="InterPro" id="IPR014030">
    <property type="entry name" value="Ketoacyl_synth_N"/>
</dbReference>
<dbReference type="InterPro" id="IPR014031">
    <property type="entry name" value="Ketoacyl_synth_C"/>
</dbReference>
<dbReference type="SUPFAM" id="SSF51735">
    <property type="entry name" value="NAD(P)-binding Rossmann-fold domains"/>
    <property type="match status" value="2"/>
</dbReference>
<dbReference type="InterPro" id="IPR057326">
    <property type="entry name" value="KR_dom"/>
</dbReference>
<dbReference type="PROSITE" id="PS00455">
    <property type="entry name" value="AMP_BINDING"/>
    <property type="match status" value="1"/>
</dbReference>
<dbReference type="InterPro" id="IPR023213">
    <property type="entry name" value="CAT-like_dom_sf"/>
</dbReference>
<dbReference type="InterPro" id="IPR016039">
    <property type="entry name" value="Thiolase-like"/>
</dbReference>
<dbReference type="Pfam" id="PF00698">
    <property type="entry name" value="Acyl_transf_1"/>
    <property type="match status" value="1"/>
</dbReference>
<dbReference type="InterPro" id="IPR016035">
    <property type="entry name" value="Acyl_Trfase/lysoPLipase"/>
</dbReference>
<dbReference type="STRING" id="1081103.A0A0B2WWI1"/>
<dbReference type="Gene3D" id="3.40.50.12780">
    <property type="entry name" value="N-terminal domain of ligase-like"/>
    <property type="match status" value="1"/>
</dbReference>
<evidence type="ECO:0000256" key="10">
    <source>
        <dbReference type="ARBA" id="ARBA00029454"/>
    </source>
</evidence>
<dbReference type="GO" id="GO:0031177">
    <property type="term" value="F:phosphopantetheine binding"/>
    <property type="evidence" value="ECO:0007669"/>
    <property type="project" value="InterPro"/>
</dbReference>
<dbReference type="SMART" id="SM00826">
    <property type="entry name" value="PKS_DH"/>
    <property type="match status" value="1"/>
</dbReference>
<dbReference type="InterPro" id="IPR009081">
    <property type="entry name" value="PP-bd_ACP"/>
</dbReference>
<organism evidence="16 17">
    <name type="scientific">Metarhizium album (strain ARSEF 1941)</name>
    <dbReference type="NCBI Taxonomy" id="1081103"/>
    <lineage>
        <taxon>Eukaryota</taxon>
        <taxon>Fungi</taxon>
        <taxon>Dikarya</taxon>
        <taxon>Ascomycota</taxon>
        <taxon>Pezizomycotina</taxon>
        <taxon>Sordariomycetes</taxon>
        <taxon>Hypocreomycetidae</taxon>
        <taxon>Hypocreales</taxon>
        <taxon>Clavicipitaceae</taxon>
        <taxon>Metarhizium</taxon>
    </lineage>
</organism>
<dbReference type="Gene3D" id="3.30.559.10">
    <property type="entry name" value="Chloramphenicol acetyltransferase-like domain"/>
    <property type="match status" value="1"/>
</dbReference>
<comment type="caution">
    <text evidence="16">The sequence shown here is derived from an EMBL/GenBank/DDBJ whole genome shotgun (WGS) entry which is preliminary data.</text>
</comment>
<dbReference type="InterPro" id="IPR045851">
    <property type="entry name" value="AMP-bd_C_sf"/>
</dbReference>
<keyword evidence="7" id="KW-0560">Oxidoreductase</keyword>
<dbReference type="InterPro" id="IPR006162">
    <property type="entry name" value="Ppantetheine_attach_site"/>
</dbReference>
<proteinExistence type="inferred from homology"/>
<feature type="domain" description="PKS/mFAS DH" evidence="15">
    <location>
        <begin position="952"/>
        <end position="1259"/>
    </location>
</feature>
<dbReference type="GO" id="GO:0008168">
    <property type="term" value="F:methyltransferase activity"/>
    <property type="evidence" value="ECO:0007669"/>
    <property type="project" value="UniProtKB-KW"/>
</dbReference>
<dbReference type="GO" id="GO:0032259">
    <property type="term" value="P:methylation"/>
    <property type="evidence" value="ECO:0007669"/>
    <property type="project" value="UniProtKB-KW"/>
</dbReference>
<dbReference type="FunFam" id="3.40.47.10:FF:000019">
    <property type="entry name" value="Polyketide synthase type I"/>
    <property type="match status" value="1"/>
</dbReference>
<dbReference type="InterPro" id="IPR029063">
    <property type="entry name" value="SAM-dependent_MTases_sf"/>
</dbReference>
<dbReference type="InterPro" id="IPR000873">
    <property type="entry name" value="AMP-dep_synth/lig_dom"/>
</dbReference>
<dbReference type="Gene3D" id="3.10.129.110">
    <property type="entry name" value="Polyketide synthase dehydratase"/>
    <property type="match status" value="1"/>
</dbReference>
<evidence type="ECO:0000256" key="1">
    <source>
        <dbReference type="ARBA" id="ARBA00022450"/>
    </source>
</evidence>
<dbReference type="SUPFAM" id="SSF52777">
    <property type="entry name" value="CoA-dependent acyltransferases"/>
    <property type="match status" value="2"/>
</dbReference>
<dbReference type="SUPFAM" id="SSF53335">
    <property type="entry name" value="S-adenosyl-L-methionine-dependent methyltransferases"/>
    <property type="match status" value="1"/>
</dbReference>
<dbReference type="InterPro" id="IPR049900">
    <property type="entry name" value="PKS_mFAS_DH"/>
</dbReference>
<feature type="compositionally biased region" description="Polar residues" evidence="12">
    <location>
        <begin position="2529"/>
        <end position="2543"/>
    </location>
</feature>
<dbReference type="OrthoDB" id="329835at2759"/>
<dbReference type="CDD" id="cd00833">
    <property type="entry name" value="PKS"/>
    <property type="match status" value="1"/>
</dbReference>
<dbReference type="Pfam" id="PF02801">
    <property type="entry name" value="Ketoacyl-synt_C"/>
    <property type="match status" value="1"/>
</dbReference>
<dbReference type="Pfam" id="PF08242">
    <property type="entry name" value="Methyltransf_12"/>
    <property type="match status" value="1"/>
</dbReference>
<dbReference type="InterPro" id="IPR010071">
    <property type="entry name" value="AA_adenyl_dom"/>
</dbReference>
<feature type="domain" description="Carrier" evidence="13">
    <location>
        <begin position="2412"/>
        <end position="2490"/>
    </location>
</feature>
<evidence type="ECO:0000259" key="15">
    <source>
        <dbReference type="PROSITE" id="PS52019"/>
    </source>
</evidence>
<evidence type="ECO:0000256" key="7">
    <source>
        <dbReference type="ARBA" id="ARBA00023002"/>
    </source>
</evidence>
<dbReference type="InterPro" id="IPR042099">
    <property type="entry name" value="ANL_N_sf"/>
</dbReference>
<dbReference type="PROSITE" id="PS00606">
    <property type="entry name" value="KS3_1"/>
    <property type="match status" value="1"/>
</dbReference>
<dbReference type="SUPFAM" id="SSF55048">
    <property type="entry name" value="Probable ACP-binding domain of malonyl-CoA ACP transacylase"/>
    <property type="match status" value="1"/>
</dbReference>
<feature type="compositionally biased region" description="Basic and acidic residues" evidence="12">
    <location>
        <begin position="454"/>
        <end position="463"/>
    </location>
</feature>
<dbReference type="SUPFAM" id="SSF53901">
    <property type="entry name" value="Thiolase-like"/>
    <property type="match status" value="1"/>
</dbReference>
<dbReference type="Pfam" id="PF21089">
    <property type="entry name" value="PKS_DH_N"/>
    <property type="match status" value="1"/>
</dbReference>
<feature type="region of interest" description="Disordered" evidence="12">
    <location>
        <begin position="3647"/>
        <end position="3672"/>
    </location>
</feature>
<dbReference type="Pfam" id="PF00501">
    <property type="entry name" value="AMP-binding"/>
    <property type="match status" value="1"/>
</dbReference>
<dbReference type="Gene3D" id="1.10.1200.10">
    <property type="entry name" value="ACP-like"/>
    <property type="match status" value="1"/>
</dbReference>
<evidence type="ECO:0000313" key="17">
    <source>
        <dbReference type="Proteomes" id="UP000030816"/>
    </source>
</evidence>
<feature type="region of interest" description="C-terminal hotdog fold" evidence="11">
    <location>
        <begin position="1102"/>
        <end position="1259"/>
    </location>
</feature>
<keyword evidence="6" id="KW-0677">Repeat</keyword>
<dbReference type="InterPro" id="IPR020845">
    <property type="entry name" value="AMP-binding_CS"/>
</dbReference>
<evidence type="ECO:0000256" key="8">
    <source>
        <dbReference type="ARBA" id="ARBA00023268"/>
    </source>
</evidence>
<evidence type="ECO:0000259" key="14">
    <source>
        <dbReference type="PROSITE" id="PS52004"/>
    </source>
</evidence>
<dbReference type="InterPro" id="IPR020841">
    <property type="entry name" value="PKS_Beta-ketoAc_synthase_dom"/>
</dbReference>
<dbReference type="Pfam" id="PF00109">
    <property type="entry name" value="ketoacyl-synt"/>
    <property type="match status" value="1"/>
</dbReference>